<reference evidence="9" key="1">
    <citation type="submission" date="2021-03" db="EMBL/GenBank/DDBJ databases">
        <title>Draft genome sequence of rust myrtle Austropuccinia psidii MF-1, a brazilian biotype.</title>
        <authorList>
            <person name="Quecine M.C."/>
            <person name="Pachon D.M.R."/>
            <person name="Bonatelli M.L."/>
            <person name="Correr F.H."/>
            <person name="Franceschini L.M."/>
            <person name="Leite T.F."/>
            <person name="Margarido G.R.A."/>
            <person name="Almeida C.A."/>
            <person name="Ferrarezi J.A."/>
            <person name="Labate C.A."/>
        </authorList>
    </citation>
    <scope>NUCLEOTIDE SEQUENCE</scope>
    <source>
        <strain evidence="9">MF-1</strain>
    </source>
</reference>
<evidence type="ECO:0000313" key="9">
    <source>
        <dbReference type="EMBL" id="MBW0493759.1"/>
    </source>
</evidence>
<keyword evidence="6" id="KW-0695">RNA-directed DNA polymerase</keyword>
<evidence type="ECO:0000259" key="8">
    <source>
        <dbReference type="Pfam" id="PF17921"/>
    </source>
</evidence>
<dbReference type="PANTHER" id="PTHR37984:SF5">
    <property type="entry name" value="PROTEIN NYNRIN-LIKE"/>
    <property type="match status" value="1"/>
</dbReference>
<dbReference type="SUPFAM" id="SSF56672">
    <property type="entry name" value="DNA/RNA polymerases"/>
    <property type="match status" value="2"/>
</dbReference>
<evidence type="ECO:0000259" key="7">
    <source>
        <dbReference type="Pfam" id="PF17917"/>
    </source>
</evidence>
<dbReference type="Gene3D" id="1.10.340.70">
    <property type="match status" value="1"/>
</dbReference>
<keyword evidence="4" id="KW-0255">Endonuclease</keyword>
<accession>A0A9Q3CZ99</accession>
<dbReference type="EMBL" id="AVOT02012216">
    <property type="protein sequence ID" value="MBW0493759.1"/>
    <property type="molecule type" value="Genomic_DNA"/>
</dbReference>
<feature type="domain" description="Integrase zinc-binding" evidence="8">
    <location>
        <begin position="299"/>
        <end position="352"/>
    </location>
</feature>
<sequence length="353" mass="40854">MDLPPSSYYDSLEELWDEEEEPEEIENLMKVFPSFYHQYLDVLSKVQAEKLPPHHACDYCIELEGSLPLVWVIYSLLNQESDTLRAYILENLQKGCIRPSSSSTGVPVLFVKKKYGGLPELNYGINEKEFLCIVWALKCWRAFLLSPSSPFQVFTHNSSLQYFMSSKGLTFPKARLVEFLSEFHFSITYHPGRLATLLDALSCWENVYLERGEDFISKNRMKFRQLIKQDEVQPSRYFAVKVESFSNMINSIHNALWKDFHYRSILQKLGKGKSVQDYSLDSSSQLLLFKDQVVLPNDPTIQLSIIQKCHDSPLAGHPSQEKTLKLVKQDFHWSGMTHFLKDYVSSCQQCSTN</sequence>
<keyword evidence="2" id="KW-0548">Nucleotidyltransferase</keyword>
<dbReference type="InterPro" id="IPR050951">
    <property type="entry name" value="Retrovirus_Pol_polyprotein"/>
</dbReference>
<dbReference type="InterPro" id="IPR041588">
    <property type="entry name" value="Integrase_H2C2"/>
</dbReference>
<name>A0A9Q3CZ99_9BASI</name>
<proteinExistence type="predicted"/>
<evidence type="ECO:0000256" key="4">
    <source>
        <dbReference type="ARBA" id="ARBA00022759"/>
    </source>
</evidence>
<keyword evidence="1" id="KW-0808">Transferase</keyword>
<organism evidence="9 10">
    <name type="scientific">Austropuccinia psidii MF-1</name>
    <dbReference type="NCBI Taxonomy" id="1389203"/>
    <lineage>
        <taxon>Eukaryota</taxon>
        <taxon>Fungi</taxon>
        <taxon>Dikarya</taxon>
        <taxon>Basidiomycota</taxon>
        <taxon>Pucciniomycotina</taxon>
        <taxon>Pucciniomycetes</taxon>
        <taxon>Pucciniales</taxon>
        <taxon>Sphaerophragmiaceae</taxon>
        <taxon>Austropuccinia</taxon>
    </lineage>
</organism>
<dbReference type="InterPro" id="IPR041373">
    <property type="entry name" value="RT_RNaseH"/>
</dbReference>
<evidence type="ECO:0008006" key="11">
    <source>
        <dbReference type="Google" id="ProtNLM"/>
    </source>
</evidence>
<dbReference type="Pfam" id="PF17917">
    <property type="entry name" value="RT_RNaseH"/>
    <property type="match status" value="1"/>
</dbReference>
<dbReference type="FunFam" id="1.10.340.70:FF:000001">
    <property type="entry name" value="Retrovirus-related Pol polyprotein from transposon gypsy-like Protein"/>
    <property type="match status" value="1"/>
</dbReference>
<dbReference type="Gene3D" id="3.10.10.10">
    <property type="entry name" value="HIV Type 1 Reverse Transcriptase, subunit A, domain 1"/>
    <property type="match status" value="1"/>
</dbReference>
<feature type="domain" description="Reverse transcriptase RNase H-like" evidence="7">
    <location>
        <begin position="107"/>
        <end position="183"/>
    </location>
</feature>
<evidence type="ECO:0000256" key="1">
    <source>
        <dbReference type="ARBA" id="ARBA00022679"/>
    </source>
</evidence>
<comment type="caution">
    <text evidence="9">The sequence shown here is derived from an EMBL/GenBank/DDBJ whole genome shotgun (WGS) entry which is preliminary data.</text>
</comment>
<evidence type="ECO:0000256" key="6">
    <source>
        <dbReference type="ARBA" id="ARBA00022918"/>
    </source>
</evidence>
<protein>
    <recommendedName>
        <fullName evidence="11">Integrase zinc-binding domain-containing protein</fullName>
    </recommendedName>
</protein>
<dbReference type="GO" id="GO:0004519">
    <property type="term" value="F:endonuclease activity"/>
    <property type="evidence" value="ECO:0007669"/>
    <property type="project" value="UniProtKB-KW"/>
</dbReference>
<dbReference type="Pfam" id="PF17921">
    <property type="entry name" value="Integrase_H2C2"/>
    <property type="match status" value="1"/>
</dbReference>
<dbReference type="GO" id="GO:0003964">
    <property type="term" value="F:RNA-directed DNA polymerase activity"/>
    <property type="evidence" value="ECO:0007669"/>
    <property type="project" value="UniProtKB-KW"/>
</dbReference>
<gene>
    <name evidence="9" type="ORF">O181_033474</name>
</gene>
<dbReference type="AlphaFoldDB" id="A0A9Q3CZ99"/>
<dbReference type="PANTHER" id="PTHR37984">
    <property type="entry name" value="PROTEIN CBG26694"/>
    <property type="match status" value="1"/>
</dbReference>
<keyword evidence="3" id="KW-0540">Nuclease</keyword>
<evidence type="ECO:0000256" key="5">
    <source>
        <dbReference type="ARBA" id="ARBA00022801"/>
    </source>
</evidence>
<evidence type="ECO:0000313" key="10">
    <source>
        <dbReference type="Proteomes" id="UP000765509"/>
    </source>
</evidence>
<keyword evidence="10" id="KW-1185">Reference proteome</keyword>
<dbReference type="OrthoDB" id="2505288at2759"/>
<dbReference type="Proteomes" id="UP000765509">
    <property type="component" value="Unassembled WGS sequence"/>
</dbReference>
<evidence type="ECO:0000256" key="2">
    <source>
        <dbReference type="ARBA" id="ARBA00022695"/>
    </source>
</evidence>
<keyword evidence="5" id="KW-0378">Hydrolase</keyword>
<dbReference type="InterPro" id="IPR043502">
    <property type="entry name" value="DNA/RNA_pol_sf"/>
</dbReference>
<evidence type="ECO:0000256" key="3">
    <source>
        <dbReference type="ARBA" id="ARBA00022722"/>
    </source>
</evidence>
<dbReference type="GO" id="GO:0016787">
    <property type="term" value="F:hydrolase activity"/>
    <property type="evidence" value="ECO:0007669"/>
    <property type="project" value="UniProtKB-KW"/>
</dbReference>